<sequence>MKDQQGDPTKEELQEKQEDQFGDVVLRRREAYMYKKEIEMLLNLPEHILAMLAINCGKKYVGDKMRDETMGVGTALKTLVKLLDKDKEKKNEEKNSTKVSEQMLAKKEVPKLHVMSLGSEEKRSISMGALSRLMSAQRLYGSKMKRSGQRGVQSTIVCKLFAQTWVTDEQRHELVQSMLRRCEQDCFAMMMEWLHVLAVCNDNGKQTYEKNVTTIIGTL</sequence>
<dbReference type="AlphaFoldDB" id="X6PE30"/>
<keyword evidence="2" id="KW-1185">Reference proteome</keyword>
<name>X6PE30_RETFI</name>
<dbReference type="EMBL" id="ASPP01000795">
    <property type="protein sequence ID" value="ETO36314.1"/>
    <property type="molecule type" value="Genomic_DNA"/>
</dbReference>
<reference evidence="1 2" key="1">
    <citation type="journal article" date="2013" name="Curr. Biol.">
        <title>The Genome of the Foraminiferan Reticulomyxa filosa.</title>
        <authorList>
            <person name="Glockner G."/>
            <person name="Hulsmann N."/>
            <person name="Schleicher M."/>
            <person name="Noegel A.A."/>
            <person name="Eichinger L."/>
            <person name="Gallinger C."/>
            <person name="Pawlowski J."/>
            <person name="Sierra R."/>
            <person name="Euteneuer U."/>
            <person name="Pillet L."/>
            <person name="Moustafa A."/>
            <person name="Platzer M."/>
            <person name="Groth M."/>
            <person name="Szafranski K."/>
            <person name="Schliwa M."/>
        </authorList>
    </citation>
    <scope>NUCLEOTIDE SEQUENCE [LARGE SCALE GENOMIC DNA]</scope>
</reference>
<feature type="non-terminal residue" evidence="1">
    <location>
        <position position="219"/>
    </location>
</feature>
<protein>
    <submittedName>
        <fullName evidence="1">Uncharacterized protein</fullName>
    </submittedName>
</protein>
<proteinExistence type="predicted"/>
<gene>
    <name evidence="1" type="ORF">RFI_00748</name>
</gene>
<organism evidence="1 2">
    <name type="scientific">Reticulomyxa filosa</name>
    <dbReference type="NCBI Taxonomy" id="46433"/>
    <lineage>
        <taxon>Eukaryota</taxon>
        <taxon>Sar</taxon>
        <taxon>Rhizaria</taxon>
        <taxon>Retaria</taxon>
        <taxon>Foraminifera</taxon>
        <taxon>Monothalamids</taxon>
        <taxon>Reticulomyxidae</taxon>
        <taxon>Reticulomyxa</taxon>
    </lineage>
</organism>
<accession>X6PE30</accession>
<comment type="caution">
    <text evidence="1">The sequence shown here is derived from an EMBL/GenBank/DDBJ whole genome shotgun (WGS) entry which is preliminary data.</text>
</comment>
<evidence type="ECO:0000313" key="1">
    <source>
        <dbReference type="EMBL" id="ETO36314.1"/>
    </source>
</evidence>
<dbReference type="Proteomes" id="UP000023152">
    <property type="component" value="Unassembled WGS sequence"/>
</dbReference>
<evidence type="ECO:0000313" key="2">
    <source>
        <dbReference type="Proteomes" id="UP000023152"/>
    </source>
</evidence>